<sequence length="207" mass="24002">MEHFRLDILRHGETELSHTLRGSTDDALTEYGWQQMQQTITTALHEINAKSQPAWDAIFTSDLQRCRLFAQDLSKQLDTPVFQNAQFQEMHFGDWEAVSTEQIYQQSPELLSQFWQSPSTYTPPNAESMQQFQQRIDLGIQQIVKLTQKNAWQRVLLVSHGGVIKLLKCLAEQKPLDDLLKMTAELGQLNAFSIYDAAHIRLWEQRK</sequence>
<dbReference type="OrthoDB" id="9783269at2"/>
<dbReference type="STRING" id="1443941.A9J31_08315"/>
<dbReference type="Proteomes" id="UP000185753">
    <property type="component" value="Unassembled WGS sequence"/>
</dbReference>
<proteinExistence type="predicted"/>
<organism evidence="3 4">
    <name type="scientific">Acinetobacter gandensis</name>
    <dbReference type="NCBI Taxonomy" id="1443941"/>
    <lineage>
        <taxon>Bacteria</taxon>
        <taxon>Pseudomonadati</taxon>
        <taxon>Pseudomonadota</taxon>
        <taxon>Gammaproteobacteria</taxon>
        <taxon>Moraxellales</taxon>
        <taxon>Moraxellaceae</taxon>
        <taxon>Acinetobacter</taxon>
    </lineage>
</organism>
<feature type="active site" description="Tele-phosphohistidine intermediate" evidence="1">
    <location>
        <position position="11"/>
    </location>
</feature>
<dbReference type="Gene3D" id="3.40.50.1240">
    <property type="entry name" value="Phosphoglycerate mutase-like"/>
    <property type="match status" value="1"/>
</dbReference>
<evidence type="ECO:0000313" key="4">
    <source>
        <dbReference type="Proteomes" id="UP000185753"/>
    </source>
</evidence>
<dbReference type="RefSeq" id="WP_067766432.1">
    <property type="nucleotide sequence ID" value="NZ_LZDS01000028.1"/>
</dbReference>
<keyword evidence="4" id="KW-1185">Reference proteome</keyword>
<dbReference type="InterPro" id="IPR029033">
    <property type="entry name" value="His_PPase_superfam"/>
</dbReference>
<dbReference type="EMBL" id="LZDS01000028">
    <property type="protein sequence ID" value="OBX27681.1"/>
    <property type="molecule type" value="Genomic_DNA"/>
</dbReference>
<accession>A0A1A7R730</accession>
<dbReference type="AlphaFoldDB" id="A0A1A7R730"/>
<dbReference type="SUPFAM" id="SSF53254">
    <property type="entry name" value="Phosphoglycerate mutase-like"/>
    <property type="match status" value="1"/>
</dbReference>
<dbReference type="SMART" id="SM00855">
    <property type="entry name" value="PGAM"/>
    <property type="match status" value="1"/>
</dbReference>
<dbReference type="GO" id="GO:0016791">
    <property type="term" value="F:phosphatase activity"/>
    <property type="evidence" value="ECO:0007669"/>
    <property type="project" value="TreeGrafter"/>
</dbReference>
<evidence type="ECO:0000256" key="2">
    <source>
        <dbReference type="PIRSR" id="PIRSR613078-2"/>
    </source>
</evidence>
<feature type="active site" description="Proton donor/acceptor" evidence="1">
    <location>
        <position position="89"/>
    </location>
</feature>
<evidence type="ECO:0000256" key="1">
    <source>
        <dbReference type="PIRSR" id="PIRSR613078-1"/>
    </source>
</evidence>
<dbReference type="PIRSF" id="PIRSF000709">
    <property type="entry name" value="6PFK_2-Ptase"/>
    <property type="match status" value="1"/>
</dbReference>
<name>A0A1A7R730_9GAMM</name>
<dbReference type="CDD" id="cd07067">
    <property type="entry name" value="HP_PGM_like"/>
    <property type="match status" value="1"/>
</dbReference>
<protein>
    <submittedName>
        <fullName evidence="3">Fructose-2,6-bisphosphatase</fullName>
    </submittedName>
</protein>
<reference evidence="4" key="1">
    <citation type="submission" date="2016-06" db="EMBL/GenBank/DDBJ databases">
        <authorList>
            <person name="Radolfova-Krizova L."/>
            <person name="Nemec A."/>
        </authorList>
    </citation>
    <scope>NUCLEOTIDE SEQUENCE [LARGE SCALE GENOMIC DNA]</scope>
    <source>
        <strain evidence="4">ANC 4275</strain>
    </source>
</reference>
<dbReference type="GO" id="GO:0005737">
    <property type="term" value="C:cytoplasm"/>
    <property type="evidence" value="ECO:0007669"/>
    <property type="project" value="TreeGrafter"/>
</dbReference>
<dbReference type="InterPro" id="IPR013078">
    <property type="entry name" value="His_Pase_superF_clade-1"/>
</dbReference>
<dbReference type="InterPro" id="IPR050275">
    <property type="entry name" value="PGM_Phosphatase"/>
</dbReference>
<evidence type="ECO:0000313" key="3">
    <source>
        <dbReference type="EMBL" id="OBX27681.1"/>
    </source>
</evidence>
<dbReference type="PANTHER" id="PTHR48100:SF1">
    <property type="entry name" value="HISTIDINE PHOSPHATASE FAMILY PROTEIN-RELATED"/>
    <property type="match status" value="1"/>
</dbReference>
<comment type="caution">
    <text evidence="3">The sequence shown here is derived from an EMBL/GenBank/DDBJ whole genome shotgun (WGS) entry which is preliminary data.</text>
</comment>
<gene>
    <name evidence="3" type="ORF">A9J31_08315</name>
</gene>
<dbReference type="PANTHER" id="PTHR48100">
    <property type="entry name" value="BROAD-SPECIFICITY PHOSPHATASE YOR283W-RELATED"/>
    <property type="match status" value="1"/>
</dbReference>
<feature type="binding site" evidence="2">
    <location>
        <position position="65"/>
    </location>
    <ligand>
        <name>substrate</name>
    </ligand>
</feature>
<dbReference type="Pfam" id="PF00300">
    <property type="entry name" value="His_Phos_1"/>
    <property type="match status" value="1"/>
</dbReference>